<feature type="compositionally biased region" description="Polar residues" evidence="1">
    <location>
        <begin position="24"/>
        <end position="37"/>
    </location>
</feature>
<gene>
    <name evidence="3" type="ORF">EJ06DRAFT_584508</name>
</gene>
<proteinExistence type="predicted"/>
<dbReference type="PROSITE" id="PS00028">
    <property type="entry name" value="ZINC_FINGER_C2H2_1"/>
    <property type="match status" value="1"/>
</dbReference>
<organism evidence="3 4">
    <name type="scientific">Trichodelitschia bisporula</name>
    <dbReference type="NCBI Taxonomy" id="703511"/>
    <lineage>
        <taxon>Eukaryota</taxon>
        <taxon>Fungi</taxon>
        <taxon>Dikarya</taxon>
        <taxon>Ascomycota</taxon>
        <taxon>Pezizomycotina</taxon>
        <taxon>Dothideomycetes</taxon>
        <taxon>Dothideomycetes incertae sedis</taxon>
        <taxon>Phaeotrichales</taxon>
        <taxon>Phaeotrichaceae</taxon>
        <taxon>Trichodelitschia</taxon>
    </lineage>
</organism>
<dbReference type="EMBL" id="ML996703">
    <property type="protein sequence ID" value="KAF2397591.1"/>
    <property type="molecule type" value="Genomic_DNA"/>
</dbReference>
<dbReference type="SMART" id="SM00355">
    <property type="entry name" value="ZnF_C2H2"/>
    <property type="match status" value="2"/>
</dbReference>
<dbReference type="OrthoDB" id="5337545at2759"/>
<feature type="compositionally biased region" description="Basic and acidic residues" evidence="1">
    <location>
        <begin position="109"/>
        <end position="123"/>
    </location>
</feature>
<protein>
    <recommendedName>
        <fullName evidence="2">C2H2-type domain-containing protein</fullName>
    </recommendedName>
</protein>
<evidence type="ECO:0000313" key="3">
    <source>
        <dbReference type="EMBL" id="KAF2397591.1"/>
    </source>
</evidence>
<feature type="region of interest" description="Disordered" evidence="1">
    <location>
        <begin position="1"/>
        <end position="37"/>
    </location>
</feature>
<reference evidence="3" key="1">
    <citation type="journal article" date="2020" name="Stud. Mycol.">
        <title>101 Dothideomycetes genomes: a test case for predicting lifestyles and emergence of pathogens.</title>
        <authorList>
            <person name="Haridas S."/>
            <person name="Albert R."/>
            <person name="Binder M."/>
            <person name="Bloem J."/>
            <person name="Labutti K."/>
            <person name="Salamov A."/>
            <person name="Andreopoulos B."/>
            <person name="Baker S."/>
            <person name="Barry K."/>
            <person name="Bills G."/>
            <person name="Bluhm B."/>
            <person name="Cannon C."/>
            <person name="Castanera R."/>
            <person name="Culley D."/>
            <person name="Daum C."/>
            <person name="Ezra D."/>
            <person name="Gonzalez J."/>
            <person name="Henrissat B."/>
            <person name="Kuo A."/>
            <person name="Liang C."/>
            <person name="Lipzen A."/>
            <person name="Lutzoni F."/>
            <person name="Magnuson J."/>
            <person name="Mondo S."/>
            <person name="Nolan M."/>
            <person name="Ohm R."/>
            <person name="Pangilinan J."/>
            <person name="Park H.-J."/>
            <person name="Ramirez L."/>
            <person name="Alfaro M."/>
            <person name="Sun H."/>
            <person name="Tritt A."/>
            <person name="Yoshinaga Y."/>
            <person name="Zwiers L.-H."/>
            <person name="Turgeon B."/>
            <person name="Goodwin S."/>
            <person name="Spatafora J."/>
            <person name="Crous P."/>
            <person name="Grigoriev I."/>
        </authorList>
    </citation>
    <scope>NUCLEOTIDE SEQUENCE</scope>
    <source>
        <strain evidence="3">CBS 262.69</strain>
    </source>
</reference>
<keyword evidence="4" id="KW-1185">Reference proteome</keyword>
<dbReference type="Proteomes" id="UP000799640">
    <property type="component" value="Unassembled WGS sequence"/>
</dbReference>
<evidence type="ECO:0000259" key="2">
    <source>
        <dbReference type="PROSITE" id="PS00028"/>
    </source>
</evidence>
<feature type="region of interest" description="Disordered" evidence="1">
    <location>
        <begin position="59"/>
        <end position="146"/>
    </location>
</feature>
<feature type="domain" description="C2H2-type" evidence="2">
    <location>
        <begin position="383"/>
        <end position="405"/>
    </location>
</feature>
<dbReference type="AlphaFoldDB" id="A0A6G1HNV9"/>
<evidence type="ECO:0000313" key="4">
    <source>
        <dbReference type="Proteomes" id="UP000799640"/>
    </source>
</evidence>
<accession>A0A6G1HNV9</accession>
<sequence>MADSTADGNKGKGKAKEVNEDTEPISQHGQSLASRVISSASGLAQNALQGGSHVPRAISSSFATADKSQSTGQPSEQSAWFDAAVVRPGPAINGANSGQAGIHSTGESFRTRGDESSTRRDLESFLTGEGNGLPNGGTGHSSSPWTAEFDTVNLAHPAKASQTNLAAKFNGFQHPDNYDDGAEVRQLLSDPSFTAHTDDFDMMEMEKHSNANIADLFPQTFSQEEQPFVSKIKSAMPETPVHGQVPSNHPLNLRPLSDAEQEALRQQMQNLDATLGDSTSNMYSSADPQENWLSEWQGVLNSYTDEVWGDALPFVQEARSQLEVIQSGTGAIDSKAITRLKMILSHVSQQAGLPTADQIQAATSNGIHEETEDKNMAAPKFHCPWISCHQRFHNEWELHLHSNTHKYFSCPHISCTATFAGRDEWAEHISIAHHDLVDTRIHTPSGDKE</sequence>
<name>A0A6G1HNV9_9PEZI</name>
<feature type="compositionally biased region" description="Polar residues" evidence="1">
    <location>
        <begin position="59"/>
        <end position="78"/>
    </location>
</feature>
<feature type="compositionally biased region" description="Gly residues" evidence="1">
    <location>
        <begin position="129"/>
        <end position="139"/>
    </location>
</feature>
<evidence type="ECO:0000256" key="1">
    <source>
        <dbReference type="SAM" id="MobiDB-lite"/>
    </source>
</evidence>
<dbReference type="InterPro" id="IPR013087">
    <property type="entry name" value="Znf_C2H2_type"/>
</dbReference>